<reference evidence="2" key="1">
    <citation type="submission" date="2015-11" db="EMBL/GenBank/DDBJ databases">
        <title>Draft Genome Sequence of the Radioresistant Bacterium Deinococcus grandis, Isolated from Freshwater Fish in Japan.</title>
        <authorList>
            <person name="Satoh K."/>
            <person name="Onodera T."/>
            <person name="Omoso K."/>
            <person name="Takeda-Yano K."/>
            <person name="Katayama T."/>
            <person name="Oono Y."/>
            <person name="Narumi I."/>
        </authorList>
    </citation>
    <scope>NUCLEOTIDE SEQUENCE [LARGE SCALE GENOMIC DNA]</scope>
    <source>
        <strain evidence="2">ATCC 43672</strain>
    </source>
</reference>
<keyword evidence="2" id="KW-1185">Reference proteome</keyword>
<dbReference type="Proteomes" id="UP000056209">
    <property type="component" value="Unassembled WGS sequence"/>
</dbReference>
<comment type="caution">
    <text evidence="1">The sequence shown here is derived from an EMBL/GenBank/DDBJ whole genome shotgun (WGS) entry which is preliminary data.</text>
</comment>
<dbReference type="AlphaFoldDB" id="A0A100HNB0"/>
<sequence>MTDQERIAKLEEENALLRRKVESLEQWAMKIGPILNRLQDVAKDQNSPYANLFSGLRNLNGRKS</sequence>
<dbReference type="EMBL" id="BCMS01000006">
    <property type="protein sequence ID" value="GAQ23886.1"/>
    <property type="molecule type" value="Genomic_DNA"/>
</dbReference>
<proteinExistence type="predicted"/>
<dbReference type="RefSeq" id="WP_058980021.1">
    <property type="nucleotide sequence ID" value="NZ_BCMS01000006.1"/>
</dbReference>
<protein>
    <submittedName>
        <fullName evidence="1">Uncharacterized protein</fullName>
    </submittedName>
</protein>
<evidence type="ECO:0000313" key="2">
    <source>
        <dbReference type="Proteomes" id="UP000056209"/>
    </source>
</evidence>
<evidence type="ECO:0000313" key="1">
    <source>
        <dbReference type="EMBL" id="GAQ23886.1"/>
    </source>
</evidence>
<organism evidence="1 2">
    <name type="scientific">Deinococcus grandis</name>
    <dbReference type="NCBI Taxonomy" id="57498"/>
    <lineage>
        <taxon>Bacteria</taxon>
        <taxon>Thermotogati</taxon>
        <taxon>Deinococcota</taxon>
        <taxon>Deinococci</taxon>
        <taxon>Deinococcales</taxon>
        <taxon>Deinococcaceae</taxon>
        <taxon>Deinococcus</taxon>
    </lineage>
</organism>
<name>A0A100HNB0_9DEIO</name>
<accession>A0A100HNB0</accession>
<gene>
    <name evidence="1" type="ORF">DEIGR_400019</name>
</gene>